<dbReference type="EMBL" id="NATQ01000089">
    <property type="protein sequence ID" value="OQX90206.1"/>
    <property type="molecule type" value="Genomic_DNA"/>
</dbReference>
<dbReference type="GO" id="GO:0015920">
    <property type="term" value="P:lipopolysaccharide transport"/>
    <property type="evidence" value="ECO:0007669"/>
    <property type="project" value="TreeGrafter"/>
</dbReference>
<evidence type="ECO:0000256" key="3">
    <source>
        <dbReference type="ARBA" id="ARBA00022692"/>
    </source>
</evidence>
<dbReference type="GO" id="GO:0043190">
    <property type="term" value="C:ATP-binding cassette (ABC) transporter complex"/>
    <property type="evidence" value="ECO:0007669"/>
    <property type="project" value="TreeGrafter"/>
</dbReference>
<organism evidence="7 8">
    <name type="scientific">Candidatus Coatesbacteria bacterium 4484_99</name>
    <dbReference type="NCBI Taxonomy" id="1970774"/>
    <lineage>
        <taxon>Bacteria</taxon>
        <taxon>Candidatus Coatesiibacteriota</taxon>
    </lineage>
</organism>
<evidence type="ECO:0000256" key="5">
    <source>
        <dbReference type="ARBA" id="ARBA00023136"/>
    </source>
</evidence>
<evidence type="ECO:0000313" key="7">
    <source>
        <dbReference type="EMBL" id="OQX90206.1"/>
    </source>
</evidence>
<comment type="subcellular location">
    <subcellularLocation>
        <location evidence="1">Cell membrane</location>
        <topology evidence="1">Multi-pass membrane protein</topology>
    </subcellularLocation>
</comment>
<dbReference type="Pfam" id="PF03739">
    <property type="entry name" value="LptF_LptG"/>
    <property type="match status" value="1"/>
</dbReference>
<evidence type="ECO:0000313" key="8">
    <source>
        <dbReference type="Proteomes" id="UP000192611"/>
    </source>
</evidence>
<gene>
    <name evidence="7" type="ORF">B6D57_04345</name>
</gene>
<evidence type="ECO:0000256" key="6">
    <source>
        <dbReference type="SAM" id="Phobius"/>
    </source>
</evidence>
<keyword evidence="2" id="KW-1003">Cell membrane</keyword>
<evidence type="ECO:0000256" key="2">
    <source>
        <dbReference type="ARBA" id="ARBA00022475"/>
    </source>
</evidence>
<sequence length="359" mass="41495">MGILDRYISVEYLKYVGYALATFVVLYLVVNIFDTIDKFFENKVPTNIIIKYYIYMVPFIIKWLMPIAVVIAGLFTIGGLSRNNELTAMLSSGIPFRRIILAPVMVSFMLSLVAGLWSELLVPHTNERMFSIKRVYLQRLPEIESARRSDISYQGEDGRMFFIKLYDGIRGMMRDVMIFEFDETRRPERRIDARKMTWEGDHWVLYDGYIRQFESGVEKRVVEFERMDLDIPEEPVDFLIKEKRPEEMSFAELTSYIGKRRRAGMSTSRDMVELYLKIAVPFANFVCFLISAPLGIRRQRGGVAVGFGIALFLGFMLWGFLAIGRAYGEAGIIPPFIAAWFPNFLFGILGLALIWRAKT</sequence>
<evidence type="ECO:0000256" key="4">
    <source>
        <dbReference type="ARBA" id="ARBA00022989"/>
    </source>
</evidence>
<dbReference type="Proteomes" id="UP000192611">
    <property type="component" value="Unassembled WGS sequence"/>
</dbReference>
<dbReference type="PANTHER" id="PTHR33529:SF8">
    <property type="entry name" value="PERMEASE, YJGP_YJGQ FAMILY"/>
    <property type="match status" value="1"/>
</dbReference>
<accession>A0A1W9S0E3</accession>
<dbReference type="InterPro" id="IPR005495">
    <property type="entry name" value="LptG/LptF_permease"/>
</dbReference>
<proteinExistence type="predicted"/>
<protein>
    <recommendedName>
        <fullName evidence="9">LPS export ABC transporter permease LptG</fullName>
    </recommendedName>
</protein>
<feature type="transmembrane region" description="Helical" evidence="6">
    <location>
        <begin position="274"/>
        <end position="296"/>
    </location>
</feature>
<evidence type="ECO:0000256" key="1">
    <source>
        <dbReference type="ARBA" id="ARBA00004651"/>
    </source>
</evidence>
<comment type="caution">
    <text evidence="7">The sequence shown here is derived from an EMBL/GenBank/DDBJ whole genome shotgun (WGS) entry which is preliminary data.</text>
</comment>
<feature type="transmembrane region" description="Helical" evidence="6">
    <location>
        <begin position="336"/>
        <end position="355"/>
    </location>
</feature>
<dbReference type="AlphaFoldDB" id="A0A1W9S0E3"/>
<keyword evidence="5 6" id="KW-0472">Membrane</keyword>
<keyword evidence="4 6" id="KW-1133">Transmembrane helix</keyword>
<feature type="transmembrane region" description="Helical" evidence="6">
    <location>
        <begin position="303"/>
        <end position="324"/>
    </location>
</feature>
<name>A0A1W9S0E3_9BACT</name>
<reference evidence="8" key="1">
    <citation type="submission" date="2017-03" db="EMBL/GenBank/DDBJ databases">
        <title>Novel pathways for hydrocarbon cycling and metabolic interdependencies in hydrothermal sediment communities.</title>
        <authorList>
            <person name="Dombrowski N."/>
            <person name="Seitz K."/>
            <person name="Teske A."/>
            <person name="Baker B."/>
        </authorList>
    </citation>
    <scope>NUCLEOTIDE SEQUENCE [LARGE SCALE GENOMIC DNA]</scope>
</reference>
<dbReference type="PANTHER" id="PTHR33529">
    <property type="entry name" value="SLR0882 PROTEIN-RELATED"/>
    <property type="match status" value="1"/>
</dbReference>
<evidence type="ECO:0008006" key="9">
    <source>
        <dbReference type="Google" id="ProtNLM"/>
    </source>
</evidence>
<feature type="transmembrane region" description="Helical" evidence="6">
    <location>
        <begin position="53"/>
        <end position="78"/>
    </location>
</feature>
<feature type="transmembrane region" description="Helical" evidence="6">
    <location>
        <begin position="12"/>
        <end position="33"/>
    </location>
</feature>
<keyword evidence="3 6" id="KW-0812">Transmembrane</keyword>
<feature type="transmembrane region" description="Helical" evidence="6">
    <location>
        <begin position="99"/>
        <end position="117"/>
    </location>
</feature>